<accession>A0ABV7KE43</accession>
<protein>
    <submittedName>
        <fullName evidence="3">Thermonuclease family protein</fullName>
    </submittedName>
</protein>
<evidence type="ECO:0000259" key="2">
    <source>
        <dbReference type="Pfam" id="PF00565"/>
    </source>
</evidence>
<dbReference type="Gene3D" id="2.40.50.90">
    <property type="match status" value="1"/>
</dbReference>
<keyword evidence="4" id="KW-1185">Reference proteome</keyword>
<name>A0ABV7KE43_9HYPH</name>
<reference evidence="4" key="1">
    <citation type="journal article" date="2019" name="Int. J. Syst. Evol. Microbiol.">
        <title>The Global Catalogue of Microorganisms (GCM) 10K type strain sequencing project: providing services to taxonomists for standard genome sequencing and annotation.</title>
        <authorList>
            <consortium name="The Broad Institute Genomics Platform"/>
            <consortium name="The Broad Institute Genome Sequencing Center for Infectious Disease"/>
            <person name="Wu L."/>
            <person name="Ma J."/>
        </authorList>
    </citation>
    <scope>NUCLEOTIDE SEQUENCE [LARGE SCALE GENOMIC DNA]</scope>
    <source>
        <strain evidence="4">KCTC 52165</strain>
    </source>
</reference>
<dbReference type="InterPro" id="IPR035437">
    <property type="entry name" value="SNase_OB-fold_sf"/>
</dbReference>
<dbReference type="EMBL" id="JBHRTK010000014">
    <property type="protein sequence ID" value="MFC3207527.1"/>
    <property type="molecule type" value="Genomic_DNA"/>
</dbReference>
<feature type="chain" id="PRO_5045691417" evidence="1">
    <location>
        <begin position="24"/>
        <end position="195"/>
    </location>
</feature>
<feature type="domain" description="TNase-like" evidence="2">
    <location>
        <begin position="79"/>
        <end position="171"/>
    </location>
</feature>
<dbReference type="SUPFAM" id="SSF50199">
    <property type="entry name" value="Staphylococcal nuclease"/>
    <property type="match status" value="1"/>
</dbReference>
<evidence type="ECO:0000313" key="3">
    <source>
        <dbReference type="EMBL" id="MFC3207527.1"/>
    </source>
</evidence>
<sequence length="195" mass="20919">MMRRRDCVLAAALLLGAMGGGVAASQPAERDAGIYAPKIPPQSPPLRVEVVDGQRFRDIETGQAYQLYGIDTCAPGQTARLGRQPWPCGTMATAWLVTATLNAWLACATLREEAGERLVRCATAGHPDLAADMLRAGVAVAKPGTDADPAIRAYALAEQDARKAYRGLWSSTFQMPWDWRASHPASSPARSEATR</sequence>
<comment type="caution">
    <text evidence="3">The sequence shown here is derived from an EMBL/GenBank/DDBJ whole genome shotgun (WGS) entry which is preliminary data.</text>
</comment>
<gene>
    <name evidence="3" type="ORF">ACFOHJ_14985</name>
</gene>
<evidence type="ECO:0000313" key="4">
    <source>
        <dbReference type="Proteomes" id="UP001595583"/>
    </source>
</evidence>
<feature type="signal peptide" evidence="1">
    <location>
        <begin position="1"/>
        <end position="23"/>
    </location>
</feature>
<dbReference type="Proteomes" id="UP001595583">
    <property type="component" value="Unassembled WGS sequence"/>
</dbReference>
<proteinExistence type="predicted"/>
<evidence type="ECO:0000256" key="1">
    <source>
        <dbReference type="SAM" id="SignalP"/>
    </source>
</evidence>
<dbReference type="RefSeq" id="WP_378221839.1">
    <property type="nucleotide sequence ID" value="NZ_JBHRTK010000014.1"/>
</dbReference>
<dbReference type="Pfam" id="PF00565">
    <property type="entry name" value="SNase"/>
    <property type="match status" value="1"/>
</dbReference>
<keyword evidence="1" id="KW-0732">Signal</keyword>
<dbReference type="InterPro" id="IPR016071">
    <property type="entry name" value="Staphylococal_nuclease_OB-fold"/>
</dbReference>
<organism evidence="3 4">
    <name type="scientific">Aquamicrobium soli</name>
    <dbReference type="NCBI Taxonomy" id="1811518"/>
    <lineage>
        <taxon>Bacteria</taxon>
        <taxon>Pseudomonadati</taxon>
        <taxon>Pseudomonadota</taxon>
        <taxon>Alphaproteobacteria</taxon>
        <taxon>Hyphomicrobiales</taxon>
        <taxon>Phyllobacteriaceae</taxon>
        <taxon>Aquamicrobium</taxon>
    </lineage>
</organism>